<dbReference type="OrthoDB" id="6626363at2759"/>
<protein>
    <submittedName>
        <fullName evidence="1">Uncharacterized protein</fullName>
    </submittedName>
</protein>
<keyword evidence="2" id="KW-1185">Reference proteome</keyword>
<reference evidence="1 2" key="1">
    <citation type="journal article" date="2019" name="Commun. Biol.">
        <title>The bagworm genome reveals a unique fibroin gene that provides high tensile strength.</title>
        <authorList>
            <person name="Kono N."/>
            <person name="Nakamura H."/>
            <person name="Ohtoshi R."/>
            <person name="Tomita M."/>
            <person name="Numata K."/>
            <person name="Arakawa K."/>
        </authorList>
    </citation>
    <scope>NUCLEOTIDE SEQUENCE [LARGE SCALE GENOMIC DNA]</scope>
</reference>
<comment type="caution">
    <text evidence="1">The sequence shown here is derived from an EMBL/GenBank/DDBJ whole genome shotgun (WGS) entry which is preliminary data.</text>
</comment>
<dbReference type="AlphaFoldDB" id="A0A4C1VZN7"/>
<accession>A0A4C1VZN7</accession>
<name>A0A4C1VZN7_EUMVA</name>
<evidence type="ECO:0000313" key="1">
    <source>
        <dbReference type="EMBL" id="GBP43772.1"/>
    </source>
</evidence>
<dbReference type="EMBL" id="BGZK01000442">
    <property type="protein sequence ID" value="GBP43772.1"/>
    <property type="molecule type" value="Genomic_DNA"/>
</dbReference>
<organism evidence="1 2">
    <name type="scientific">Eumeta variegata</name>
    <name type="common">Bagworm moth</name>
    <name type="synonym">Eumeta japonica</name>
    <dbReference type="NCBI Taxonomy" id="151549"/>
    <lineage>
        <taxon>Eukaryota</taxon>
        <taxon>Metazoa</taxon>
        <taxon>Ecdysozoa</taxon>
        <taxon>Arthropoda</taxon>
        <taxon>Hexapoda</taxon>
        <taxon>Insecta</taxon>
        <taxon>Pterygota</taxon>
        <taxon>Neoptera</taxon>
        <taxon>Endopterygota</taxon>
        <taxon>Lepidoptera</taxon>
        <taxon>Glossata</taxon>
        <taxon>Ditrysia</taxon>
        <taxon>Tineoidea</taxon>
        <taxon>Psychidae</taxon>
        <taxon>Oiketicinae</taxon>
        <taxon>Eumeta</taxon>
    </lineage>
</organism>
<proteinExistence type="predicted"/>
<evidence type="ECO:0000313" key="2">
    <source>
        <dbReference type="Proteomes" id="UP000299102"/>
    </source>
</evidence>
<sequence length="143" mass="16173">MSDISVSSQGLSHFPSSNSKNTLKRAVWNFENELPQYLKPKKKVKNIMTQDLAAALDRTEMSNRRASFLISSFVKVLNVGDKNNNSSATSIQRNRIRSTNSIVSHMKENSKSCDQLVLHWDGKLLPDDNDSKKLNHCLLFHQG</sequence>
<gene>
    <name evidence="1" type="ORF">EVAR_28947_1</name>
</gene>
<dbReference type="Proteomes" id="UP000299102">
    <property type="component" value="Unassembled WGS sequence"/>
</dbReference>